<evidence type="ECO:0000313" key="2">
    <source>
        <dbReference type="EMBL" id="KAK5094112.1"/>
    </source>
</evidence>
<dbReference type="EMBL" id="JAVRRG010000036">
    <property type="protein sequence ID" value="KAK5094112.1"/>
    <property type="molecule type" value="Genomic_DNA"/>
</dbReference>
<comment type="caution">
    <text evidence="2">The sequence shown here is derived from an EMBL/GenBank/DDBJ whole genome shotgun (WGS) entry which is preliminary data.</text>
</comment>
<feature type="compositionally biased region" description="Polar residues" evidence="1">
    <location>
        <begin position="74"/>
        <end position="94"/>
    </location>
</feature>
<proteinExistence type="predicted"/>
<dbReference type="Proteomes" id="UP001345013">
    <property type="component" value="Unassembled WGS sequence"/>
</dbReference>
<feature type="region of interest" description="Disordered" evidence="1">
    <location>
        <begin position="18"/>
        <end position="94"/>
    </location>
</feature>
<accession>A0ABR0KDU9</accession>
<name>A0ABR0KDU9_9EURO</name>
<reference evidence="2 3" key="1">
    <citation type="submission" date="2023-08" db="EMBL/GenBank/DDBJ databases">
        <title>Black Yeasts Isolated from many extreme environments.</title>
        <authorList>
            <person name="Coleine C."/>
            <person name="Stajich J.E."/>
            <person name="Selbmann L."/>
        </authorList>
    </citation>
    <scope>NUCLEOTIDE SEQUENCE [LARGE SCALE GENOMIC DNA]</scope>
    <source>
        <strain evidence="2 3">CCFEE 5885</strain>
    </source>
</reference>
<gene>
    <name evidence="2" type="ORF">LTR24_003717</name>
</gene>
<feature type="compositionally biased region" description="Basic and acidic residues" evidence="1">
    <location>
        <begin position="42"/>
        <end position="52"/>
    </location>
</feature>
<evidence type="ECO:0000313" key="3">
    <source>
        <dbReference type="Proteomes" id="UP001345013"/>
    </source>
</evidence>
<organism evidence="2 3">
    <name type="scientific">Lithohypha guttulata</name>
    <dbReference type="NCBI Taxonomy" id="1690604"/>
    <lineage>
        <taxon>Eukaryota</taxon>
        <taxon>Fungi</taxon>
        <taxon>Dikarya</taxon>
        <taxon>Ascomycota</taxon>
        <taxon>Pezizomycotina</taxon>
        <taxon>Eurotiomycetes</taxon>
        <taxon>Chaetothyriomycetidae</taxon>
        <taxon>Chaetothyriales</taxon>
        <taxon>Trichomeriaceae</taxon>
        <taxon>Lithohypha</taxon>
    </lineage>
</organism>
<evidence type="ECO:0000256" key="1">
    <source>
        <dbReference type="SAM" id="MobiDB-lite"/>
    </source>
</evidence>
<protein>
    <submittedName>
        <fullName evidence="2">Uncharacterized protein</fullName>
    </submittedName>
</protein>
<sequence length="167" mass="17903">MTSPRSCRWTLALVVEQGGRASSGGAEENNKAGITVASGEQSHLRQHQDAKTSPRRSKSQLASEFTTPRHHKPTISNSTDAASPTLSRSPSDGRITTAQPLLNCQAWLNGRVACNRTTAHHKMLMKASQEPRPANKIPGLSNEAASSLKGSKPASECTNKHWVLIGT</sequence>
<keyword evidence="3" id="KW-1185">Reference proteome</keyword>